<keyword evidence="1" id="KW-0175">Coiled coil</keyword>
<dbReference type="InterPro" id="IPR056886">
    <property type="entry name" value="NPHP3_ab_dom"/>
</dbReference>
<proteinExistence type="predicted"/>
<evidence type="ECO:0000313" key="4">
    <source>
        <dbReference type="EMBL" id="KAJ8790762.1"/>
    </source>
</evidence>
<dbReference type="EMBL" id="JAIQCJ010001330">
    <property type="protein sequence ID" value="KAJ8790762.1"/>
    <property type="molecule type" value="Genomic_DNA"/>
</dbReference>
<evidence type="ECO:0008006" key="6">
    <source>
        <dbReference type="Google" id="ProtNLM"/>
    </source>
</evidence>
<keyword evidence="5" id="KW-1185">Reference proteome</keyword>
<comment type="caution">
    <text evidence="4">The sequence shown here is derived from an EMBL/GenBank/DDBJ whole genome shotgun (WGS) entry which is preliminary data.</text>
</comment>
<evidence type="ECO:0000259" key="3">
    <source>
        <dbReference type="Pfam" id="PF25022"/>
    </source>
</evidence>
<dbReference type="Pfam" id="PF25022">
    <property type="entry name" value="NPHP3"/>
    <property type="match status" value="1"/>
</dbReference>
<sequence>MGTASSLVSPAGGEVIEDTYGAGGGEACEIPVEVKPKARLLRSSFRRGAGAAAGAGPGSLPRGAGGGGLLGASFKSTGSSVPELEYAAAEYERLKKEYEIFRVSKNQELLSMGRREAKLDTENKRLRAELQIFRETKENEIQDLLRAKRELESKLQRLHVQGIHVFDPGESDSDDNCTDVTAAGPQCEYWTGGALGSEPSIGSMIQLQQSFRGPEFAHSSIDIEGPFANVNRVQCSTRNTDFQSSLLLEDCEEAFLKNPEGKPRLLYHRLEDGKVSSDSVQHLIDQVSNLNKTNKAKIIDHSGDPAEGVYKTYIYVEKIIKQDILGFENTDLETKDLGSEDSIPEEDDFGDVLWDIHDEQEQMEAFQQASNSAHELGFEKLMQHSWSVSALTLDPAKLLEEFPHWLEKLSARHQGSIIIIIDSIDQIQEKKLERHCRSATTCNALYVTLFGKMIA</sequence>
<feature type="domain" description="Nephrocystin-3 alpha-beta" evidence="3">
    <location>
        <begin position="244"/>
        <end position="326"/>
    </location>
</feature>
<accession>A0AB34HI01</accession>
<protein>
    <recommendedName>
        <fullName evidence="6">Nephrocystin-3</fullName>
    </recommendedName>
</protein>
<name>A0AB34HI01_ESCRO</name>
<dbReference type="InterPro" id="IPR056883">
    <property type="entry name" value="NPHP3_hel"/>
</dbReference>
<evidence type="ECO:0000256" key="1">
    <source>
        <dbReference type="SAM" id="Coils"/>
    </source>
</evidence>
<evidence type="ECO:0000259" key="2">
    <source>
        <dbReference type="Pfam" id="PF24884"/>
    </source>
</evidence>
<dbReference type="AlphaFoldDB" id="A0AB34HI01"/>
<dbReference type="Pfam" id="PF24884">
    <property type="entry name" value="NPHP3_hel"/>
    <property type="match status" value="1"/>
</dbReference>
<feature type="domain" description="Nephrocystin 3 helical" evidence="2">
    <location>
        <begin position="426"/>
        <end position="455"/>
    </location>
</feature>
<gene>
    <name evidence="4" type="ORF">J1605_021190</name>
</gene>
<dbReference type="Proteomes" id="UP001159641">
    <property type="component" value="Unassembled WGS sequence"/>
</dbReference>
<reference evidence="4 5" key="1">
    <citation type="submission" date="2022-11" db="EMBL/GenBank/DDBJ databases">
        <title>Whole genome sequence of Eschrichtius robustus ER-17-0199.</title>
        <authorList>
            <person name="Bruniche-Olsen A."/>
            <person name="Black A.N."/>
            <person name="Fields C.J."/>
            <person name="Walden K."/>
            <person name="Dewoody J.A."/>
        </authorList>
    </citation>
    <scope>NUCLEOTIDE SEQUENCE [LARGE SCALE GENOMIC DNA]</scope>
    <source>
        <strain evidence="4">ER-17-0199</strain>
        <tissue evidence="4">Blubber</tissue>
    </source>
</reference>
<feature type="coiled-coil region" evidence="1">
    <location>
        <begin position="116"/>
        <end position="161"/>
    </location>
</feature>
<organism evidence="4 5">
    <name type="scientific">Eschrichtius robustus</name>
    <name type="common">California gray whale</name>
    <name type="synonym">Eschrichtius gibbosus</name>
    <dbReference type="NCBI Taxonomy" id="9764"/>
    <lineage>
        <taxon>Eukaryota</taxon>
        <taxon>Metazoa</taxon>
        <taxon>Chordata</taxon>
        <taxon>Craniata</taxon>
        <taxon>Vertebrata</taxon>
        <taxon>Euteleostomi</taxon>
        <taxon>Mammalia</taxon>
        <taxon>Eutheria</taxon>
        <taxon>Laurasiatheria</taxon>
        <taxon>Artiodactyla</taxon>
        <taxon>Whippomorpha</taxon>
        <taxon>Cetacea</taxon>
        <taxon>Mysticeti</taxon>
        <taxon>Eschrichtiidae</taxon>
        <taxon>Eschrichtius</taxon>
    </lineage>
</organism>
<evidence type="ECO:0000313" key="5">
    <source>
        <dbReference type="Proteomes" id="UP001159641"/>
    </source>
</evidence>